<evidence type="ECO:0000313" key="4">
    <source>
        <dbReference type="Proteomes" id="UP001362899"/>
    </source>
</evidence>
<feature type="compositionally biased region" description="Polar residues" evidence="1">
    <location>
        <begin position="1"/>
        <end position="13"/>
    </location>
</feature>
<dbReference type="InterPro" id="IPR004274">
    <property type="entry name" value="FCP1_dom"/>
</dbReference>
<dbReference type="PROSITE" id="PS50969">
    <property type="entry name" value="FCP1"/>
    <property type="match status" value="1"/>
</dbReference>
<organism evidence="3 4">
    <name type="scientific">Starmerella bacillaris</name>
    <name type="common">Yeast</name>
    <name type="synonym">Candida zemplinina</name>
    <dbReference type="NCBI Taxonomy" id="1247836"/>
    <lineage>
        <taxon>Eukaryota</taxon>
        <taxon>Fungi</taxon>
        <taxon>Dikarya</taxon>
        <taxon>Ascomycota</taxon>
        <taxon>Saccharomycotina</taxon>
        <taxon>Dipodascomycetes</taxon>
        <taxon>Dipodascales</taxon>
        <taxon>Trichomonascaceae</taxon>
        <taxon>Starmerella</taxon>
    </lineage>
</organism>
<dbReference type="CDD" id="cd07521">
    <property type="entry name" value="HAD_FCP1-like"/>
    <property type="match status" value="1"/>
</dbReference>
<reference evidence="3 4" key="1">
    <citation type="journal article" date="2023" name="Elife">
        <title>Identification of key yeast species and microbe-microbe interactions impacting larval growth of Drosophila in the wild.</title>
        <authorList>
            <person name="Mure A."/>
            <person name="Sugiura Y."/>
            <person name="Maeda R."/>
            <person name="Honda K."/>
            <person name="Sakurai N."/>
            <person name="Takahashi Y."/>
            <person name="Watada M."/>
            <person name="Katoh T."/>
            <person name="Gotoh A."/>
            <person name="Gotoh Y."/>
            <person name="Taniguchi I."/>
            <person name="Nakamura K."/>
            <person name="Hayashi T."/>
            <person name="Katayama T."/>
            <person name="Uemura T."/>
            <person name="Hattori Y."/>
        </authorList>
    </citation>
    <scope>NUCLEOTIDE SEQUENCE [LARGE SCALE GENOMIC DNA]</scope>
    <source>
        <strain evidence="3 4">SB-73</strain>
    </source>
</reference>
<evidence type="ECO:0000259" key="2">
    <source>
        <dbReference type="PROSITE" id="PS50969"/>
    </source>
</evidence>
<keyword evidence="4" id="KW-1185">Reference proteome</keyword>
<comment type="caution">
    <text evidence="3">The sequence shown here is derived from an EMBL/GenBank/DDBJ whole genome shotgun (WGS) entry which is preliminary data.</text>
</comment>
<feature type="compositionally biased region" description="Basic residues" evidence="1">
    <location>
        <begin position="69"/>
        <end position="92"/>
    </location>
</feature>
<gene>
    <name evidence="3" type="ORF">DASB73_006500</name>
</gene>
<dbReference type="FunFam" id="3.40.50.1000:FF:000093">
    <property type="entry name" value="NLI interacting factor-like phosphatase family protein"/>
    <property type="match status" value="1"/>
</dbReference>
<accession>A0AAV5RF13</accession>
<dbReference type="InterPro" id="IPR050365">
    <property type="entry name" value="TIM50"/>
</dbReference>
<dbReference type="InterPro" id="IPR023214">
    <property type="entry name" value="HAD_sf"/>
</dbReference>
<feature type="region of interest" description="Disordered" evidence="1">
    <location>
        <begin position="132"/>
        <end position="172"/>
    </location>
</feature>
<feature type="region of interest" description="Disordered" evidence="1">
    <location>
        <begin position="1"/>
        <end position="112"/>
    </location>
</feature>
<dbReference type="InterPro" id="IPR036412">
    <property type="entry name" value="HAD-like_sf"/>
</dbReference>
<dbReference type="Pfam" id="PF03031">
    <property type="entry name" value="NIF"/>
    <property type="match status" value="1"/>
</dbReference>
<dbReference type="SUPFAM" id="SSF56784">
    <property type="entry name" value="HAD-like"/>
    <property type="match status" value="1"/>
</dbReference>
<name>A0AAV5RF13_STABA</name>
<dbReference type="AlphaFoldDB" id="A0AAV5RF13"/>
<feature type="compositionally biased region" description="Polar residues" evidence="1">
    <location>
        <begin position="27"/>
        <end position="56"/>
    </location>
</feature>
<dbReference type="GO" id="GO:0016791">
    <property type="term" value="F:phosphatase activity"/>
    <property type="evidence" value="ECO:0007669"/>
    <property type="project" value="InterPro"/>
</dbReference>
<dbReference type="Proteomes" id="UP001362899">
    <property type="component" value="Unassembled WGS sequence"/>
</dbReference>
<feature type="domain" description="FCP1 homology" evidence="2">
    <location>
        <begin position="213"/>
        <end position="371"/>
    </location>
</feature>
<dbReference type="PANTHER" id="PTHR12210">
    <property type="entry name" value="DULLARD PROTEIN PHOSPHATASE"/>
    <property type="match status" value="1"/>
</dbReference>
<proteinExistence type="predicted"/>
<feature type="compositionally biased region" description="Basic and acidic residues" evidence="1">
    <location>
        <begin position="93"/>
        <end position="102"/>
    </location>
</feature>
<dbReference type="NCBIfam" id="TIGR02251">
    <property type="entry name" value="HIF-SF_euk"/>
    <property type="match status" value="1"/>
</dbReference>
<evidence type="ECO:0000313" key="3">
    <source>
        <dbReference type="EMBL" id="GMM49692.1"/>
    </source>
</evidence>
<evidence type="ECO:0000256" key="1">
    <source>
        <dbReference type="SAM" id="MobiDB-lite"/>
    </source>
</evidence>
<dbReference type="SMART" id="SM00577">
    <property type="entry name" value="CPDc"/>
    <property type="match status" value="1"/>
</dbReference>
<feature type="compositionally biased region" description="Polar residues" evidence="1">
    <location>
        <begin position="142"/>
        <end position="168"/>
    </location>
</feature>
<dbReference type="InterPro" id="IPR011948">
    <property type="entry name" value="Dullard_phosphatase"/>
</dbReference>
<dbReference type="Gene3D" id="3.40.50.1000">
    <property type="entry name" value="HAD superfamily/HAD-like"/>
    <property type="match status" value="1"/>
</dbReference>
<protein>
    <submittedName>
        <fullName evidence="3">Phosphatase</fullName>
    </submittedName>
</protein>
<sequence>MEKPSTAISNTAAAPTRQKQAHDADNHQSNGNKEASEAKMTNSGSGKPRTGNTDGNAKTDAQGADRSTTKKGKQSKLSRSRQSSKIKPKKEKKSGDGHEGKGHTNNASMSQIPMEYLTPAEESDKEVAIKGRRHSVPMLSTGYPSQTPNESTDNFHHPSTPNASTPALTSDAETKTSVTEIQSEMFRDVPFEEQDELFESVSPRTLLPPVEPGLNGRKCLVLDLDETLVHSSFKYLWNADFVIPVEIDGVWNEVYVVKRPGVDEFISRVSQLYEIVVFTASVSKYGNPLLDHLDPNHAVHHRLFRESCSNRNGTYVKDLSVLGRPLESIIIIDNSPAAYSLNPHNAIPVSSWFSDVHDSELMDMVPFLEDLANNKVPDVINILRSEW</sequence>
<dbReference type="EMBL" id="BTGC01000003">
    <property type="protein sequence ID" value="GMM49692.1"/>
    <property type="molecule type" value="Genomic_DNA"/>
</dbReference>